<dbReference type="SUPFAM" id="SSF53822">
    <property type="entry name" value="Periplasmic binding protein-like I"/>
    <property type="match status" value="1"/>
</dbReference>
<evidence type="ECO:0000256" key="12">
    <source>
        <dbReference type="ARBA" id="ARBA00023286"/>
    </source>
</evidence>
<evidence type="ECO:0000313" key="23">
    <source>
        <dbReference type="Proteomes" id="UP000215902"/>
    </source>
</evidence>
<comment type="subcellular location">
    <subcellularLocation>
        <location evidence="14">Postsynaptic cell membrane</location>
        <topology evidence="14">Multi-pass membrane protein</topology>
    </subcellularLocation>
</comment>
<feature type="binding site" evidence="15">
    <location>
        <position position="778"/>
    </location>
    <ligand>
        <name>L-glutamate</name>
        <dbReference type="ChEBI" id="CHEBI:29985"/>
    </ligand>
</feature>
<organism evidence="22 23">
    <name type="scientific">Macrostomum lignano</name>
    <dbReference type="NCBI Taxonomy" id="282301"/>
    <lineage>
        <taxon>Eukaryota</taxon>
        <taxon>Metazoa</taxon>
        <taxon>Spiralia</taxon>
        <taxon>Lophotrochozoa</taxon>
        <taxon>Platyhelminthes</taxon>
        <taxon>Rhabditophora</taxon>
        <taxon>Macrostomorpha</taxon>
        <taxon>Macrostomida</taxon>
        <taxon>Macrostomidae</taxon>
        <taxon>Macrostomum</taxon>
    </lineage>
</organism>
<evidence type="ECO:0000256" key="15">
    <source>
        <dbReference type="PIRSR" id="PIRSR601508-1"/>
    </source>
</evidence>
<dbReference type="InterPro" id="IPR001828">
    <property type="entry name" value="ANF_lig-bd_rcpt"/>
</dbReference>
<dbReference type="FunFam" id="3.40.190.10:FF:000060">
    <property type="entry name" value="Glutamate receptor ionotropic, kainate 1"/>
    <property type="match status" value="1"/>
</dbReference>
<dbReference type="InterPro" id="IPR015683">
    <property type="entry name" value="Ionotropic_Glu_rcpt"/>
</dbReference>
<feature type="disulfide bond" evidence="17">
    <location>
        <begin position="790"/>
        <end position="845"/>
    </location>
</feature>
<keyword evidence="4 19" id="KW-0732">Signal</keyword>
<dbReference type="SMART" id="SM00079">
    <property type="entry name" value="PBPe"/>
    <property type="match status" value="1"/>
</dbReference>
<keyword evidence="5 18" id="KW-1133">Transmembrane helix</keyword>
<dbReference type="Gene3D" id="3.40.190.10">
    <property type="entry name" value="Periplasmic binding protein-like II"/>
    <property type="match status" value="2"/>
</dbReference>
<keyword evidence="3 18" id="KW-0812">Transmembrane</keyword>
<dbReference type="GO" id="GO:0038023">
    <property type="term" value="F:signaling receptor activity"/>
    <property type="evidence" value="ECO:0007669"/>
    <property type="project" value="InterPro"/>
</dbReference>
<evidence type="ECO:0000256" key="16">
    <source>
        <dbReference type="PIRSR" id="PIRSR601508-2"/>
    </source>
</evidence>
<dbReference type="STRING" id="282301.A0A267GZ97"/>
<keyword evidence="9" id="KW-0675">Receptor</keyword>
<dbReference type="Gene3D" id="3.40.50.2300">
    <property type="match status" value="2"/>
</dbReference>
<keyword evidence="10" id="KW-0325">Glycoprotein</keyword>
<dbReference type="Gene3D" id="1.10.287.70">
    <property type="match status" value="1"/>
</dbReference>
<evidence type="ECO:0000259" key="20">
    <source>
        <dbReference type="SMART" id="SM00079"/>
    </source>
</evidence>
<accession>A0A267GZ97</accession>
<evidence type="ECO:0000259" key="21">
    <source>
        <dbReference type="SMART" id="SM00918"/>
    </source>
</evidence>
<dbReference type="AlphaFoldDB" id="A0A267GZ97"/>
<dbReference type="FunFam" id="3.40.190.10:FF:000399">
    <property type="entry name" value="Predicted protein"/>
    <property type="match status" value="1"/>
</dbReference>
<dbReference type="PRINTS" id="PR00177">
    <property type="entry name" value="NMDARECEPTOR"/>
</dbReference>
<feature type="signal peptide" evidence="19">
    <location>
        <begin position="1"/>
        <end position="18"/>
    </location>
</feature>
<sequence length="941" mass="106808">MPLRLAPLLCAALITVDGLQTADASLGDLTLAHCGRACLIGGIFQMDSQESASHAAFDFAFDQLMLNSWFDPQGTLLYRYEKVVEYVEDLEDSFQMSSAICRLISRGAIVIFGPVHYKTIPMVLSITDYFEVAYITTSFVDKLPSDRILHRRALFNGIADRRQPQGRFIVRLRPVITPAVVELIDHEKWERIFFLYDSKSALLRLREIFERYKGKESTISADIRDLTDGGPGAAATVLRYINEKSMETLKRVFLDLEDREVQQRIFDEIKAIRGNRLDYHYLIMGSDINEVNQTMFLHGGVNITGFTVLNFSDPTFARFRDEFWFSDARLRAYPTALDKLDPSSRIVPLSVALMIDGFSAFFKAHQKLTPQRRNSRDHKEACMPPETPAFPAENITAVFKGRVSGFPGVTGWVQFDQAGYRENYRVQGIEAGVRSELQPISIWSNGQFRLTRNYSKSRKGFHLPFSNRTRIVTSILGEPFLMVRQNSSLDGTPLVGNDRFVGFCADLIKLLAKDIGFDYVIKPVADGKYGDDSVNDTWNGMIGELYRLEADIAVAPLTITSKREKVVDFSTPYMEVGLSIMFLKPTNPESDQFGFMKPLSKEIWMCIAFAYLGVSVVLFVVSRFSPYEWHLNQESDKADKVTNDFSIFNSLWFTLSAFMQQGGDISPRSLSGRIVGSVWWFFTLIIVSSYTANLAAFLTVERMSTPIQSYEDLAKQTKIKYGVVNAGSSKEFFRNSSVQEFRRMWQFMEANPNVFVNTVKEGVDRVLNSNNDYAFLLESTMNEYYSQENCRTIKVGSNLDSGRGYGIATPSGSDLREIINLKVLQFKEKGEITRLKSTWWDASKCQDQNQDSKKSSAQSLELRSVIGLFYILIVGTVFGVILSIMEFVYRCALLAKRKKRKFKEVMNEMLILSTRGRIVLDCSTENADLIDSSSVSRRFLK</sequence>
<evidence type="ECO:0000256" key="11">
    <source>
        <dbReference type="ARBA" id="ARBA00023257"/>
    </source>
</evidence>
<evidence type="ECO:0000256" key="8">
    <source>
        <dbReference type="ARBA" id="ARBA00023136"/>
    </source>
</evidence>
<feature type="chain" id="PRO_5013351948" description="Glutamate receptor" evidence="19">
    <location>
        <begin position="19"/>
        <end position="941"/>
    </location>
</feature>
<evidence type="ECO:0000256" key="13">
    <source>
        <dbReference type="ARBA" id="ARBA00023303"/>
    </source>
</evidence>
<keyword evidence="7" id="KW-0406">Ion transport</keyword>
<feature type="transmembrane region" description="Helical" evidence="18">
    <location>
        <begin position="678"/>
        <end position="700"/>
    </location>
</feature>
<evidence type="ECO:0000256" key="18">
    <source>
        <dbReference type="SAM" id="Phobius"/>
    </source>
</evidence>
<dbReference type="SUPFAM" id="SSF53850">
    <property type="entry name" value="Periplasmic binding protein-like II"/>
    <property type="match status" value="1"/>
</dbReference>
<evidence type="ECO:0000256" key="7">
    <source>
        <dbReference type="ARBA" id="ARBA00023065"/>
    </source>
</evidence>
<proteinExistence type="predicted"/>
<dbReference type="SMART" id="SM00918">
    <property type="entry name" value="Lig_chan-Glu_bd"/>
    <property type="match status" value="1"/>
</dbReference>
<keyword evidence="13" id="KW-0407">Ion channel</keyword>
<feature type="site" description="Crucial to convey clamshell closure to channel opening" evidence="16">
    <location>
        <position position="707"/>
    </location>
</feature>
<feature type="binding site" evidence="15">
    <location>
        <position position="563"/>
    </location>
    <ligand>
        <name>L-glutamate</name>
        <dbReference type="ChEBI" id="CHEBI:29985"/>
    </ligand>
</feature>
<dbReference type="InterPro" id="IPR001320">
    <property type="entry name" value="Iontro_rcpt_C"/>
</dbReference>
<evidence type="ECO:0000256" key="10">
    <source>
        <dbReference type="ARBA" id="ARBA00023180"/>
    </source>
</evidence>
<dbReference type="GO" id="GO:0045211">
    <property type="term" value="C:postsynaptic membrane"/>
    <property type="evidence" value="ECO:0007669"/>
    <property type="project" value="UniProtKB-SubCell"/>
</dbReference>
<dbReference type="Pfam" id="PF01094">
    <property type="entry name" value="ANF_receptor"/>
    <property type="match status" value="1"/>
</dbReference>
<keyword evidence="17" id="KW-1015">Disulfide bond</keyword>
<dbReference type="Proteomes" id="UP000215902">
    <property type="component" value="Unassembled WGS sequence"/>
</dbReference>
<evidence type="ECO:0008006" key="24">
    <source>
        <dbReference type="Google" id="ProtNLM"/>
    </source>
</evidence>
<dbReference type="InterPro" id="IPR028082">
    <property type="entry name" value="Peripla_BP_I"/>
</dbReference>
<dbReference type="OrthoDB" id="6260601at2759"/>
<dbReference type="Pfam" id="PF10613">
    <property type="entry name" value="Lig_chan-Glu_bd"/>
    <property type="match status" value="1"/>
</dbReference>
<evidence type="ECO:0000256" key="1">
    <source>
        <dbReference type="ARBA" id="ARBA00022448"/>
    </source>
</evidence>
<name>A0A267GZ97_9PLAT</name>
<reference evidence="22 23" key="1">
    <citation type="submission" date="2017-06" db="EMBL/GenBank/DDBJ databases">
        <title>A platform for efficient transgenesis in Macrostomum lignano, a flatworm model organism for stem cell research.</title>
        <authorList>
            <person name="Berezikov E."/>
        </authorList>
    </citation>
    <scope>NUCLEOTIDE SEQUENCE [LARGE SCALE GENOMIC DNA]</scope>
    <source>
        <strain evidence="22">DV1</strain>
        <tissue evidence="22">Whole organism</tissue>
    </source>
</reference>
<feature type="site" description="Interaction with the cone snail toxin Con-ikot-ikot" evidence="16">
    <location>
        <position position="734"/>
    </location>
</feature>
<protein>
    <recommendedName>
        <fullName evidence="24">Glutamate receptor</fullName>
    </recommendedName>
</protein>
<keyword evidence="8 18" id="KW-0472">Membrane</keyword>
<evidence type="ECO:0000256" key="3">
    <source>
        <dbReference type="ARBA" id="ARBA00022692"/>
    </source>
</evidence>
<feature type="binding site" evidence="15">
    <location>
        <position position="728"/>
    </location>
    <ligand>
        <name>L-glutamate</name>
        <dbReference type="ChEBI" id="CHEBI:29985"/>
    </ligand>
</feature>
<evidence type="ECO:0000256" key="19">
    <source>
        <dbReference type="SAM" id="SignalP"/>
    </source>
</evidence>
<feature type="binding site" evidence="15">
    <location>
        <position position="729"/>
    </location>
    <ligand>
        <name>L-glutamate</name>
        <dbReference type="ChEBI" id="CHEBI:29985"/>
    </ligand>
</feature>
<evidence type="ECO:0000256" key="5">
    <source>
        <dbReference type="ARBA" id="ARBA00022989"/>
    </source>
</evidence>
<keyword evidence="2" id="KW-1003">Cell membrane</keyword>
<evidence type="ECO:0000313" key="22">
    <source>
        <dbReference type="EMBL" id="PAA91335.1"/>
    </source>
</evidence>
<comment type="caution">
    <text evidence="22">The sequence shown here is derived from an EMBL/GenBank/DDBJ whole genome shotgun (WGS) entry which is preliminary data.</text>
</comment>
<keyword evidence="12" id="KW-1071">Ligand-gated ion channel</keyword>
<keyword evidence="1" id="KW-0813">Transport</keyword>
<dbReference type="InterPro" id="IPR001508">
    <property type="entry name" value="Iono_Glu_rcpt_met"/>
</dbReference>
<feature type="binding site" evidence="15">
    <location>
        <position position="556"/>
    </location>
    <ligand>
        <name>L-glutamate</name>
        <dbReference type="ChEBI" id="CHEBI:29985"/>
    </ligand>
</feature>
<keyword evidence="6" id="KW-0770">Synapse</keyword>
<evidence type="ECO:0000256" key="9">
    <source>
        <dbReference type="ARBA" id="ARBA00023170"/>
    </source>
</evidence>
<evidence type="ECO:0000256" key="2">
    <source>
        <dbReference type="ARBA" id="ARBA00022475"/>
    </source>
</evidence>
<dbReference type="EMBL" id="NIVC01000089">
    <property type="protein sequence ID" value="PAA91335.1"/>
    <property type="molecule type" value="Genomic_DNA"/>
</dbReference>
<feature type="binding site" evidence="15">
    <location>
        <position position="558"/>
    </location>
    <ligand>
        <name>L-glutamate</name>
        <dbReference type="ChEBI" id="CHEBI:29985"/>
    </ligand>
</feature>
<dbReference type="Pfam" id="PF00060">
    <property type="entry name" value="Lig_chan"/>
    <property type="match status" value="1"/>
</dbReference>
<keyword evidence="11" id="KW-0628">Postsynaptic cell membrane</keyword>
<feature type="domain" description="Ionotropic glutamate receptor L-glutamate and glycine-binding" evidence="21">
    <location>
        <begin position="479"/>
        <end position="547"/>
    </location>
</feature>
<gene>
    <name evidence="22" type="ORF">BOX15_Mlig005451g1</name>
</gene>
<keyword evidence="23" id="KW-1185">Reference proteome</keyword>
<evidence type="ECO:0000256" key="17">
    <source>
        <dbReference type="PIRSR" id="PIRSR601508-3"/>
    </source>
</evidence>
<feature type="transmembrane region" description="Helical" evidence="18">
    <location>
        <begin position="641"/>
        <end position="658"/>
    </location>
</feature>
<dbReference type="CDD" id="cd06380">
    <property type="entry name" value="PBP1_iGluR_AMPA"/>
    <property type="match status" value="1"/>
</dbReference>
<evidence type="ECO:0000256" key="6">
    <source>
        <dbReference type="ARBA" id="ARBA00023018"/>
    </source>
</evidence>
<feature type="disulfide bond" evidence="17">
    <location>
        <begin position="101"/>
        <end position="382"/>
    </location>
</feature>
<dbReference type="InterPro" id="IPR019594">
    <property type="entry name" value="Glu/Gly-bd"/>
</dbReference>
<feature type="transmembrane region" description="Helical" evidence="18">
    <location>
        <begin position="603"/>
        <end position="621"/>
    </location>
</feature>
<dbReference type="SUPFAM" id="SSF81324">
    <property type="entry name" value="Voltage-gated potassium channels"/>
    <property type="match status" value="1"/>
</dbReference>
<dbReference type="PANTHER" id="PTHR18966">
    <property type="entry name" value="IONOTROPIC GLUTAMATE RECEPTOR"/>
    <property type="match status" value="1"/>
</dbReference>
<feature type="transmembrane region" description="Helical" evidence="18">
    <location>
        <begin position="868"/>
        <end position="893"/>
    </location>
</feature>
<feature type="domain" description="Ionotropic glutamate receptor C-terminal" evidence="20">
    <location>
        <begin position="469"/>
        <end position="842"/>
    </location>
</feature>
<dbReference type="GO" id="GO:0015276">
    <property type="term" value="F:ligand-gated monoatomic ion channel activity"/>
    <property type="evidence" value="ECO:0007669"/>
    <property type="project" value="InterPro"/>
</dbReference>
<dbReference type="FunFam" id="1.10.287.70:FF:000067">
    <property type="entry name" value="glutamate receptor 2 isoform X1"/>
    <property type="match status" value="1"/>
</dbReference>
<evidence type="ECO:0000256" key="14">
    <source>
        <dbReference type="ARBA" id="ARBA00034104"/>
    </source>
</evidence>
<evidence type="ECO:0000256" key="4">
    <source>
        <dbReference type="ARBA" id="ARBA00022729"/>
    </source>
</evidence>